<dbReference type="OrthoDB" id="432528at2759"/>
<name>A0A8J1XXD4_OWEFU</name>
<evidence type="ECO:0000313" key="1">
    <source>
        <dbReference type="EMBL" id="CAH1792212.1"/>
    </source>
</evidence>
<keyword evidence="2" id="KW-1185">Reference proteome</keyword>
<dbReference type="InterPro" id="IPR052637">
    <property type="entry name" value="KLHDC3-like"/>
</dbReference>
<dbReference type="GO" id="GO:0003682">
    <property type="term" value="F:chromatin binding"/>
    <property type="evidence" value="ECO:0007669"/>
    <property type="project" value="InterPro"/>
</dbReference>
<dbReference type="Proteomes" id="UP000749559">
    <property type="component" value="Unassembled WGS sequence"/>
</dbReference>
<proteinExistence type="predicted"/>
<dbReference type="Pfam" id="PF24681">
    <property type="entry name" value="Kelch_KLHDC2_KLHL20_DRC7"/>
    <property type="match status" value="1"/>
</dbReference>
<organism evidence="1 2">
    <name type="scientific">Owenia fusiformis</name>
    <name type="common">Polychaete worm</name>
    <dbReference type="NCBI Taxonomy" id="6347"/>
    <lineage>
        <taxon>Eukaryota</taxon>
        <taxon>Metazoa</taxon>
        <taxon>Spiralia</taxon>
        <taxon>Lophotrochozoa</taxon>
        <taxon>Annelida</taxon>
        <taxon>Polychaeta</taxon>
        <taxon>Sedentaria</taxon>
        <taxon>Canalipalpata</taxon>
        <taxon>Sabellida</taxon>
        <taxon>Oweniida</taxon>
        <taxon>Oweniidae</taxon>
        <taxon>Owenia</taxon>
    </lineage>
</organism>
<gene>
    <name evidence="1" type="ORF">OFUS_LOCUS17216</name>
</gene>
<dbReference type="Gene3D" id="2.120.10.80">
    <property type="entry name" value="Kelch-type beta propeller"/>
    <property type="match status" value="2"/>
</dbReference>
<sequence length="382" mass="43410">MHWTVALEGGPRRVNHAAVAIETHVYTFGGYCTGEDYETARPMDVHMLNTVTYKWMAIPVPKCSDPQYRIAPYMRYGHTAVAHNRLAYLWGGRNDTSGACNILYVFDTESRKWFRPKVHGNIPSVRDGHSACIIRHKMLIFGGYEEEMDKFSNDVHGLDLTSLTWEYYKVSKGEPARWRDFHSATGIGDKMYIFGGRSDKAGSIHTNNEMYCNKMQIFDTVTCSWSEPATTGCTPIGRRSHSAFLYYNKLYIFGGYNGLHDLHLRDLHCFDPALNHWSFVTVQGQGPCPRRRQCCCVVGDRVFLFGGTSPCKVPMENTEFDLMDLSDLYVLDLMPTLRTLCLVAALDFKLNTDILPMEIRWELAAMTTNSNISRPLVRCSSG</sequence>
<comment type="caution">
    <text evidence="1">The sequence shown here is derived from an EMBL/GenBank/DDBJ whole genome shotgun (WGS) entry which is preliminary data.</text>
</comment>
<reference evidence="1" key="1">
    <citation type="submission" date="2022-03" db="EMBL/GenBank/DDBJ databases">
        <authorList>
            <person name="Martin C."/>
        </authorList>
    </citation>
    <scope>NUCLEOTIDE SEQUENCE</scope>
</reference>
<accession>A0A8J1XXD4</accession>
<dbReference type="PANTHER" id="PTHR46461">
    <property type="entry name" value="KELCH DOMAIN-CONTAINING PROTEIN 3"/>
    <property type="match status" value="1"/>
</dbReference>
<dbReference type="FunFam" id="2.120.10.80:FF:000134">
    <property type="entry name" value="Kelch domain-containing protein, putative"/>
    <property type="match status" value="1"/>
</dbReference>
<protein>
    <submittedName>
        <fullName evidence="1">Uncharacterized protein</fullName>
    </submittedName>
</protein>
<dbReference type="PANTHER" id="PTHR46461:SF1">
    <property type="entry name" value="KELCH DOMAIN-CONTAINING PROTEIN 3"/>
    <property type="match status" value="1"/>
</dbReference>
<dbReference type="InterPro" id="IPR015915">
    <property type="entry name" value="Kelch-typ_b-propeller"/>
</dbReference>
<evidence type="ECO:0000313" key="2">
    <source>
        <dbReference type="Proteomes" id="UP000749559"/>
    </source>
</evidence>
<dbReference type="GO" id="GO:0005737">
    <property type="term" value="C:cytoplasm"/>
    <property type="evidence" value="ECO:0007669"/>
    <property type="project" value="TreeGrafter"/>
</dbReference>
<dbReference type="SUPFAM" id="SSF117281">
    <property type="entry name" value="Kelch motif"/>
    <property type="match status" value="1"/>
</dbReference>
<dbReference type="AlphaFoldDB" id="A0A8J1XXD4"/>
<dbReference type="EMBL" id="CAIIXF020000008">
    <property type="protein sequence ID" value="CAH1792212.1"/>
    <property type="molecule type" value="Genomic_DNA"/>
</dbReference>